<accession>A0A345ZW46</accession>
<evidence type="ECO:0000256" key="1">
    <source>
        <dbReference type="SAM" id="SignalP"/>
    </source>
</evidence>
<reference evidence="2 3" key="1">
    <citation type="submission" date="2018-07" db="EMBL/GenBank/DDBJ databases">
        <authorList>
            <person name="Quirk P.G."/>
            <person name="Krulwich T.A."/>
        </authorList>
    </citation>
    <scope>NUCLEOTIDE SEQUENCE [LARGE SCALE GENOMIC DNA]</scope>
    <source>
        <strain evidence="2 3">CC-BB4</strain>
    </source>
</reference>
<dbReference type="Proteomes" id="UP000254889">
    <property type="component" value="Chromosome"/>
</dbReference>
<dbReference type="RefSeq" id="WP_115691472.1">
    <property type="nucleotide sequence ID" value="NZ_CP031417.1"/>
</dbReference>
<keyword evidence="1" id="KW-0732">Signal</keyword>
<name>A0A345ZW46_9HYPH</name>
<proteinExistence type="predicted"/>
<keyword evidence="3" id="KW-1185">Reference proteome</keyword>
<evidence type="ECO:0000313" key="2">
    <source>
        <dbReference type="EMBL" id="AXK81143.1"/>
    </source>
</evidence>
<dbReference type="OrthoDB" id="8373077at2"/>
<dbReference type="AlphaFoldDB" id="A0A345ZW46"/>
<gene>
    <name evidence="2" type="ORF">DW352_11820</name>
</gene>
<sequence length="117" mass="12219">MRYVVTIAAALLCSAATCFAADPVGTYNVEGTNPGNGSAYKGTVTISKTGETYKVIWVVGGTRYIGTGIGNKDFIAVSYKSDADTGLALYGADGGNWAGVWTYAGGDKMGSEIWKRQ</sequence>
<evidence type="ECO:0008006" key="4">
    <source>
        <dbReference type="Google" id="ProtNLM"/>
    </source>
</evidence>
<dbReference type="EMBL" id="CP031417">
    <property type="protein sequence ID" value="AXK81143.1"/>
    <property type="molecule type" value="Genomic_DNA"/>
</dbReference>
<evidence type="ECO:0000313" key="3">
    <source>
        <dbReference type="Proteomes" id="UP000254889"/>
    </source>
</evidence>
<feature type="chain" id="PRO_5016781937" description="Fibronectin-binding protein" evidence="1">
    <location>
        <begin position="21"/>
        <end position="117"/>
    </location>
</feature>
<protein>
    <recommendedName>
        <fullName evidence="4">Fibronectin-binding protein</fullName>
    </recommendedName>
</protein>
<organism evidence="2 3">
    <name type="scientific">Pseudolabrys taiwanensis</name>
    <dbReference type="NCBI Taxonomy" id="331696"/>
    <lineage>
        <taxon>Bacteria</taxon>
        <taxon>Pseudomonadati</taxon>
        <taxon>Pseudomonadota</taxon>
        <taxon>Alphaproteobacteria</taxon>
        <taxon>Hyphomicrobiales</taxon>
        <taxon>Xanthobacteraceae</taxon>
        <taxon>Pseudolabrys</taxon>
    </lineage>
</organism>
<feature type="signal peptide" evidence="1">
    <location>
        <begin position="1"/>
        <end position="20"/>
    </location>
</feature>
<dbReference type="KEGG" id="ptaw:DW352_11820"/>